<dbReference type="EMBL" id="JTHG01000041">
    <property type="protein sequence ID" value="KMO25780.1"/>
    <property type="molecule type" value="Genomic_DNA"/>
</dbReference>
<accession>A0ABR5HGV5</accession>
<gene>
    <name evidence="2" type="ORF">QR79_05955</name>
</gene>
<feature type="domain" description="WGR" evidence="1">
    <location>
        <begin position="1"/>
        <end position="84"/>
    </location>
</feature>
<dbReference type="RefSeq" id="WP_048430572.1">
    <property type="nucleotide sequence ID" value="NZ_JTHF01000266.1"/>
</dbReference>
<name>A0ABR5HGV5_9HYPH</name>
<dbReference type="CDD" id="cd07996">
    <property type="entry name" value="WGR_MMR_like"/>
    <property type="match status" value="1"/>
</dbReference>
<evidence type="ECO:0000259" key="1">
    <source>
        <dbReference type="PROSITE" id="PS51977"/>
    </source>
</evidence>
<dbReference type="InterPro" id="IPR008893">
    <property type="entry name" value="WGR_domain"/>
</dbReference>
<sequence>MSVVQLYRVNEAANMRRFYRVDVQPSLFGFSAVYEWGRIGRPGQVQIRLFATEDEARIACDHKLKEKQRDGYACLLPTKKEENN</sequence>
<protein>
    <recommendedName>
        <fullName evidence="1">WGR domain-containing protein</fullName>
    </recommendedName>
</protein>
<dbReference type="PROSITE" id="PS51977">
    <property type="entry name" value="WGR"/>
    <property type="match status" value="1"/>
</dbReference>
<comment type="caution">
    <text evidence="2">The sequence shown here is derived from an EMBL/GenBank/DDBJ whole genome shotgun (WGS) entry which is preliminary data.</text>
</comment>
<dbReference type="SMART" id="SM00773">
    <property type="entry name" value="WGR"/>
    <property type="match status" value="1"/>
</dbReference>
<evidence type="ECO:0000313" key="3">
    <source>
        <dbReference type="Proteomes" id="UP000036471"/>
    </source>
</evidence>
<evidence type="ECO:0000313" key="2">
    <source>
        <dbReference type="EMBL" id="KMO25780.1"/>
    </source>
</evidence>
<keyword evidence="3" id="KW-1185">Reference proteome</keyword>
<reference evidence="2 3" key="1">
    <citation type="submission" date="2014-11" db="EMBL/GenBank/DDBJ databases">
        <title>Comparative genomics of Methylobacterium species.</title>
        <authorList>
            <person name="Chaudhry V."/>
            <person name="Patil P.B."/>
        </authorList>
    </citation>
    <scope>NUCLEOTIDE SEQUENCE [LARGE SCALE GENOMIC DNA]</scope>
    <source>
        <strain evidence="2 3">SE3.6</strain>
    </source>
</reference>
<dbReference type="InterPro" id="IPR036930">
    <property type="entry name" value="WGR_dom_sf"/>
</dbReference>
<dbReference type="InterPro" id="IPR049809">
    <property type="entry name" value="YehF/YfeS-like_WGR"/>
</dbReference>
<proteinExistence type="predicted"/>
<dbReference type="Pfam" id="PF05406">
    <property type="entry name" value="WGR"/>
    <property type="match status" value="1"/>
</dbReference>
<dbReference type="SUPFAM" id="SSF142921">
    <property type="entry name" value="WGR domain-like"/>
    <property type="match status" value="1"/>
</dbReference>
<organism evidence="2 3">
    <name type="scientific">Methylobacterium indicum</name>
    <dbReference type="NCBI Taxonomy" id="1775910"/>
    <lineage>
        <taxon>Bacteria</taxon>
        <taxon>Pseudomonadati</taxon>
        <taxon>Pseudomonadota</taxon>
        <taxon>Alphaproteobacteria</taxon>
        <taxon>Hyphomicrobiales</taxon>
        <taxon>Methylobacteriaceae</taxon>
        <taxon>Methylobacterium</taxon>
    </lineage>
</organism>
<dbReference type="Proteomes" id="UP000036471">
    <property type="component" value="Unassembled WGS sequence"/>
</dbReference>
<dbReference type="Gene3D" id="2.20.140.10">
    <property type="entry name" value="WGR domain"/>
    <property type="match status" value="1"/>
</dbReference>